<name>A0A7Z7AX46_9EURY</name>
<dbReference type="Gene3D" id="3.40.50.1820">
    <property type="entry name" value="alpha/beta hydrolase"/>
    <property type="match status" value="1"/>
</dbReference>
<keyword evidence="3" id="KW-1185">Reference proteome</keyword>
<accession>A0A7Z7AX46</accession>
<feature type="domain" description="AB hydrolase-1" evidence="1">
    <location>
        <begin position="74"/>
        <end position="173"/>
    </location>
</feature>
<dbReference type="InterPro" id="IPR050471">
    <property type="entry name" value="AB_hydrolase"/>
</dbReference>
<dbReference type="InterPro" id="IPR000073">
    <property type="entry name" value="AB_hydrolase_1"/>
</dbReference>
<evidence type="ECO:0000313" key="3">
    <source>
        <dbReference type="Proteomes" id="UP000199259"/>
    </source>
</evidence>
<dbReference type="AlphaFoldDB" id="A0A7Z7AX46"/>
<dbReference type="PROSITE" id="PS51257">
    <property type="entry name" value="PROKAR_LIPOPROTEIN"/>
    <property type="match status" value="1"/>
</dbReference>
<organism evidence="2 3">
    <name type="scientific">Methanolobus vulcani</name>
    <dbReference type="NCBI Taxonomy" id="38026"/>
    <lineage>
        <taxon>Archaea</taxon>
        <taxon>Methanobacteriati</taxon>
        <taxon>Methanobacteriota</taxon>
        <taxon>Stenosarchaea group</taxon>
        <taxon>Methanomicrobia</taxon>
        <taxon>Methanosarcinales</taxon>
        <taxon>Methanosarcinaceae</taxon>
        <taxon>Methanolobus</taxon>
    </lineage>
</organism>
<dbReference type="RefSeq" id="WP_091710131.1">
    <property type="nucleotide sequence ID" value="NZ_FNCA01000005.1"/>
</dbReference>
<evidence type="ECO:0000313" key="2">
    <source>
        <dbReference type="EMBL" id="SDF95403.1"/>
    </source>
</evidence>
<comment type="caution">
    <text evidence="2">The sequence shown here is derived from an EMBL/GenBank/DDBJ whole genome shotgun (WGS) entry which is preliminary data.</text>
</comment>
<dbReference type="EMBL" id="FNCA01000005">
    <property type="protein sequence ID" value="SDF95403.1"/>
    <property type="molecule type" value="Genomic_DNA"/>
</dbReference>
<dbReference type="OrthoDB" id="7531at2157"/>
<sequence>MKINILILPLLIASIIFLGCIETQEENTFYEENGTLNTSFSIVDIPVKYASVNGIDIGYREIGSGEPLVMIMYFSGTMDMYNDTFISKLADGHRVIIFDNRGMGYSTDNEDNFSLSLFASDTAGLMDTLDLSSANIFGSSMGASIAQELTLEYPDKVDRLILSSSAYSLDISQTDVLRSKLQNISLNPRSDPVLSKYAAANLEWNGTYDRLPGINSKVLLLVGNDDMLTPADISVEMAEQIPDAQLILFDSVGHCGEQYLPKEYADAIIDFLSVNTNENAELIKG</sequence>
<dbReference type="PRINTS" id="PR00111">
    <property type="entry name" value="ABHYDROLASE"/>
</dbReference>
<evidence type="ECO:0000259" key="1">
    <source>
        <dbReference type="Pfam" id="PF00561"/>
    </source>
</evidence>
<gene>
    <name evidence="2" type="ORF">SAMN04488589_1806</name>
</gene>
<dbReference type="PANTHER" id="PTHR43433:SF5">
    <property type="entry name" value="AB HYDROLASE-1 DOMAIN-CONTAINING PROTEIN"/>
    <property type="match status" value="1"/>
</dbReference>
<dbReference type="SUPFAM" id="SSF53474">
    <property type="entry name" value="alpha/beta-Hydrolases"/>
    <property type="match status" value="1"/>
</dbReference>
<reference evidence="2 3" key="1">
    <citation type="submission" date="2016-10" db="EMBL/GenBank/DDBJ databases">
        <authorList>
            <person name="Varghese N."/>
            <person name="Submissions S."/>
        </authorList>
    </citation>
    <scope>NUCLEOTIDE SEQUENCE [LARGE SCALE GENOMIC DNA]</scope>
    <source>
        <strain evidence="2 3">PL 12/M</strain>
    </source>
</reference>
<dbReference type="InterPro" id="IPR029058">
    <property type="entry name" value="AB_hydrolase_fold"/>
</dbReference>
<dbReference type="Proteomes" id="UP000199259">
    <property type="component" value="Unassembled WGS sequence"/>
</dbReference>
<dbReference type="Pfam" id="PF00561">
    <property type="entry name" value="Abhydrolase_1"/>
    <property type="match status" value="1"/>
</dbReference>
<dbReference type="PANTHER" id="PTHR43433">
    <property type="entry name" value="HYDROLASE, ALPHA/BETA FOLD FAMILY PROTEIN"/>
    <property type="match status" value="1"/>
</dbReference>
<proteinExistence type="predicted"/>
<protein>
    <submittedName>
        <fullName evidence="2">Pimeloyl-ACP methyl ester carboxylesterase</fullName>
    </submittedName>
</protein>